<evidence type="ECO:0000313" key="10">
    <source>
        <dbReference type="EnsemblPlants" id="KQJ91790"/>
    </source>
</evidence>
<evidence type="ECO:0000313" key="9">
    <source>
        <dbReference type="EMBL" id="KQJ91790.1"/>
    </source>
</evidence>
<accession>A0A0Q3EWE2</accession>
<dbReference type="GO" id="GO:0003677">
    <property type="term" value="F:DNA binding"/>
    <property type="evidence" value="ECO:0007669"/>
    <property type="project" value="UniProtKB-KW"/>
</dbReference>
<evidence type="ECO:0000256" key="2">
    <source>
        <dbReference type="ARBA" id="ARBA00023015"/>
    </source>
</evidence>
<keyword evidence="11" id="KW-1185">Reference proteome</keyword>
<evidence type="ECO:0000256" key="5">
    <source>
        <dbReference type="ARBA" id="ARBA00023163"/>
    </source>
</evidence>
<dbReference type="STRING" id="15368.A0A0Q3EWE2"/>
<dbReference type="PROSITE" id="PS51519">
    <property type="entry name" value="RWP_RK"/>
    <property type="match status" value="1"/>
</dbReference>
<evidence type="ECO:0000313" key="11">
    <source>
        <dbReference type="Proteomes" id="UP000008810"/>
    </source>
</evidence>
<evidence type="ECO:0000259" key="8">
    <source>
        <dbReference type="PROSITE" id="PS51519"/>
    </source>
</evidence>
<dbReference type="OrthoDB" id="6270329at2759"/>
<keyword evidence="2" id="KW-0805">Transcription regulation</keyword>
<dbReference type="PANTHER" id="PTHR46373:SF5">
    <property type="entry name" value="RWP-RK DOMAIN PROTEIN"/>
    <property type="match status" value="1"/>
</dbReference>
<evidence type="ECO:0000256" key="1">
    <source>
        <dbReference type="ARBA" id="ARBA00004049"/>
    </source>
</evidence>
<reference evidence="9 10" key="1">
    <citation type="journal article" date="2010" name="Nature">
        <title>Genome sequencing and analysis of the model grass Brachypodium distachyon.</title>
        <authorList>
            <consortium name="International Brachypodium Initiative"/>
        </authorList>
    </citation>
    <scope>NUCLEOTIDE SEQUENCE [LARGE SCALE GENOMIC DNA]</scope>
    <source>
        <strain evidence="9 10">Bd21</strain>
    </source>
</reference>
<keyword evidence="4" id="KW-0238">DNA-binding</keyword>
<dbReference type="InParanoid" id="A0A0Q3EWE2"/>
<keyword evidence="6" id="KW-0539">Nucleus</keyword>
<dbReference type="EnsemblPlants" id="KQJ91790">
    <property type="protein sequence ID" value="KQJ91790"/>
    <property type="gene ID" value="BRADI_4g39766v3"/>
</dbReference>
<dbReference type="AlphaFoldDB" id="A0A0Q3EWE2"/>
<dbReference type="InterPro" id="IPR003035">
    <property type="entry name" value="RWP-RK_dom"/>
</dbReference>
<dbReference type="GO" id="GO:0003700">
    <property type="term" value="F:DNA-binding transcription factor activity"/>
    <property type="evidence" value="ECO:0007669"/>
    <property type="project" value="InterPro"/>
</dbReference>
<dbReference type="Pfam" id="PF02042">
    <property type="entry name" value="RWP-RK"/>
    <property type="match status" value="1"/>
</dbReference>
<keyword evidence="3" id="KW-0175">Coiled coil</keyword>
<dbReference type="PANTHER" id="PTHR46373">
    <property type="entry name" value="PROTEIN RKD4"/>
    <property type="match status" value="1"/>
</dbReference>
<dbReference type="Gramene" id="KQJ91790">
    <property type="protein sequence ID" value="KQJ91790"/>
    <property type="gene ID" value="BRADI_4g39766v3"/>
</dbReference>
<evidence type="ECO:0000256" key="4">
    <source>
        <dbReference type="ARBA" id="ARBA00023125"/>
    </source>
</evidence>
<comment type="function">
    <text evidence="1">Putative transcription factor.</text>
</comment>
<evidence type="ECO:0000256" key="3">
    <source>
        <dbReference type="ARBA" id="ARBA00023054"/>
    </source>
</evidence>
<dbReference type="Proteomes" id="UP000008810">
    <property type="component" value="Chromosome 4"/>
</dbReference>
<dbReference type="EMBL" id="CM000883">
    <property type="protein sequence ID" value="KQJ91790.1"/>
    <property type="molecule type" value="Genomic_DNA"/>
</dbReference>
<evidence type="ECO:0000256" key="7">
    <source>
        <dbReference type="SAM" id="MobiDB-lite"/>
    </source>
</evidence>
<evidence type="ECO:0000256" key="6">
    <source>
        <dbReference type="ARBA" id="ARBA00023242"/>
    </source>
</evidence>
<keyword evidence="5" id="KW-0804">Transcription</keyword>
<gene>
    <name evidence="9" type="ORF">BRADI_4g39766v3</name>
</gene>
<sequence length="371" mass="39834">MASGDGGEEEDLGMFVDALPLPDDFDDVLHLLDIPVDAAEADPPVLQPPLTGTAAAAVPVQQQQYNIADCYDYQPASTHGLSGNARPYWPRTMFADGCYSTGAAAVHGEPSTSAADCSGCQVLREVVHSNGLEVAKLCIHGGAPGVFNHAMSEVYPVNNNSGGGSAPPSMTQHSCIDFRGRDYDWVRHYLTEYALRLAAGNYAVVSDSLSVFHDVLCTDMNTSIILLDDDGHESAGTTNACRKQAAATVDSAAATAAAVQPTIQIRNTEPDQPAAGPSQPPRCATDVRVKQQPLHPVAARSALALQRERTGKMKFDDIAPYFHLPIVEAAEKLDVCATVLKGICRRVGVQRWPHRKVKKIRQRDHKTQEIG</sequence>
<name>A0A0Q3EWE2_BRADI</name>
<reference evidence="10" key="3">
    <citation type="submission" date="2018-08" db="UniProtKB">
        <authorList>
            <consortium name="EnsemblPlants"/>
        </authorList>
    </citation>
    <scope>IDENTIFICATION</scope>
    <source>
        <strain evidence="10">cv. Bd21</strain>
    </source>
</reference>
<protein>
    <recommendedName>
        <fullName evidence="8">RWP-RK domain-containing protein</fullName>
    </recommendedName>
</protein>
<proteinExistence type="predicted"/>
<feature type="region of interest" description="Disordered" evidence="7">
    <location>
        <begin position="262"/>
        <end position="284"/>
    </location>
</feature>
<reference evidence="9" key="2">
    <citation type="submission" date="2017-06" db="EMBL/GenBank/DDBJ databases">
        <title>WGS assembly of Brachypodium distachyon.</title>
        <authorList>
            <consortium name="The International Brachypodium Initiative"/>
            <person name="Lucas S."/>
            <person name="Harmon-Smith M."/>
            <person name="Lail K."/>
            <person name="Tice H."/>
            <person name="Grimwood J."/>
            <person name="Bruce D."/>
            <person name="Barry K."/>
            <person name="Shu S."/>
            <person name="Lindquist E."/>
            <person name="Wang M."/>
            <person name="Pitluck S."/>
            <person name="Vogel J.P."/>
            <person name="Garvin D.F."/>
            <person name="Mockler T.C."/>
            <person name="Schmutz J."/>
            <person name="Rokhsar D."/>
            <person name="Bevan M.W."/>
        </authorList>
    </citation>
    <scope>NUCLEOTIDE SEQUENCE</scope>
    <source>
        <strain evidence="9">Bd21</strain>
    </source>
</reference>
<organism evidence="9">
    <name type="scientific">Brachypodium distachyon</name>
    <name type="common">Purple false brome</name>
    <name type="synonym">Trachynia distachya</name>
    <dbReference type="NCBI Taxonomy" id="15368"/>
    <lineage>
        <taxon>Eukaryota</taxon>
        <taxon>Viridiplantae</taxon>
        <taxon>Streptophyta</taxon>
        <taxon>Embryophyta</taxon>
        <taxon>Tracheophyta</taxon>
        <taxon>Spermatophyta</taxon>
        <taxon>Magnoliopsida</taxon>
        <taxon>Liliopsida</taxon>
        <taxon>Poales</taxon>
        <taxon>Poaceae</taxon>
        <taxon>BOP clade</taxon>
        <taxon>Pooideae</taxon>
        <taxon>Stipodae</taxon>
        <taxon>Brachypodieae</taxon>
        <taxon>Brachypodium</taxon>
    </lineage>
</organism>
<dbReference type="InterPro" id="IPR044607">
    <property type="entry name" value="RKD-like"/>
</dbReference>
<feature type="domain" description="RWP-RK" evidence="8">
    <location>
        <begin position="300"/>
        <end position="371"/>
    </location>
</feature>